<protein>
    <recommendedName>
        <fullName evidence="4">DUF222 domain-containing protein</fullName>
    </recommendedName>
</protein>
<dbReference type="EMBL" id="JBHUFZ010000015">
    <property type="protein sequence ID" value="MFD1889823.1"/>
    <property type="molecule type" value="Genomic_DNA"/>
</dbReference>
<feature type="region of interest" description="Disordered" evidence="1">
    <location>
        <begin position="197"/>
        <end position="216"/>
    </location>
</feature>
<evidence type="ECO:0000313" key="3">
    <source>
        <dbReference type="Proteomes" id="UP001597326"/>
    </source>
</evidence>
<evidence type="ECO:0008006" key="4">
    <source>
        <dbReference type="Google" id="ProtNLM"/>
    </source>
</evidence>
<keyword evidence="3" id="KW-1185">Reference proteome</keyword>
<organism evidence="2 3">
    <name type="scientific">Luteococcus peritonei</name>
    <dbReference type="NCBI Taxonomy" id="88874"/>
    <lineage>
        <taxon>Bacteria</taxon>
        <taxon>Bacillati</taxon>
        <taxon>Actinomycetota</taxon>
        <taxon>Actinomycetes</taxon>
        <taxon>Propionibacteriales</taxon>
        <taxon>Propionibacteriaceae</taxon>
        <taxon>Luteococcus</taxon>
    </lineage>
</organism>
<gene>
    <name evidence="2" type="ORF">ACFSCS_06420</name>
</gene>
<accession>A0ABW4RW06</accession>
<evidence type="ECO:0000313" key="2">
    <source>
        <dbReference type="EMBL" id="MFD1889823.1"/>
    </source>
</evidence>
<proteinExistence type="predicted"/>
<dbReference type="Proteomes" id="UP001597326">
    <property type="component" value="Unassembled WGS sequence"/>
</dbReference>
<comment type="caution">
    <text evidence="2">The sequence shown here is derived from an EMBL/GenBank/DDBJ whole genome shotgun (WGS) entry which is preliminary data.</text>
</comment>
<evidence type="ECO:0000256" key="1">
    <source>
        <dbReference type="SAM" id="MobiDB-lite"/>
    </source>
</evidence>
<dbReference type="InterPro" id="IPR003615">
    <property type="entry name" value="HNH_nuc"/>
</dbReference>
<dbReference type="RefSeq" id="WP_343873449.1">
    <property type="nucleotide sequence ID" value="NZ_BAAAIX010000016.1"/>
</dbReference>
<dbReference type="CDD" id="cd00085">
    <property type="entry name" value="HNHc"/>
    <property type="match status" value="1"/>
</dbReference>
<name>A0ABW4RW06_9ACTN</name>
<reference evidence="3" key="1">
    <citation type="journal article" date="2019" name="Int. J. Syst. Evol. Microbiol.">
        <title>The Global Catalogue of Microorganisms (GCM) 10K type strain sequencing project: providing services to taxonomists for standard genome sequencing and annotation.</title>
        <authorList>
            <consortium name="The Broad Institute Genomics Platform"/>
            <consortium name="The Broad Institute Genome Sequencing Center for Infectious Disease"/>
            <person name="Wu L."/>
            <person name="Ma J."/>
        </authorList>
    </citation>
    <scope>NUCLEOTIDE SEQUENCE [LARGE SCALE GENOMIC DNA]</scope>
    <source>
        <strain evidence="3">CAIM 431</strain>
    </source>
</reference>
<sequence>MAGLSARIDAPQAADLEASIDWLARILAEGGATGGRDSLRARALGLLATPARALQLMQASLLDQLPVDAEALGQFCAHDGEPGHLCGTITVDPERLLSRAQLVVHLTDTTLADGTGLVRPVMGTGHATRLRPVLAEWLRDLLGERRVSVRPVIDLANQAASDSYEVPRPMREGLEIRNPYEVFPFSTRRFAGLDLDHTQPWRDDGPPGQTRPDNLGPLARRAHRAKTHGGWQLTQPMPGIFLWRSPLGYRYLVTPSRTIELGRAVDAVPGPEHTLAA</sequence>